<sequence>MAILVIVLAVGYSFDYYVSKSYTVASSQTELQLKVRMATELIKDKAHFADYMKILEDDSNVIGQLDQNYDQAIYVEDGSLIYYKDGTATNFGNISDNVRLEIDFNELDEFFLSYNVRGHIDGEQTYEISSEIQKNIEDYGPIVKDFGDENSTGKAVIFGFDDAEP</sequence>
<keyword evidence="2" id="KW-1185">Reference proteome</keyword>
<dbReference type="EMBL" id="BFAV01000045">
    <property type="protein sequence ID" value="GBF32767.1"/>
    <property type="molecule type" value="Genomic_DNA"/>
</dbReference>
<comment type="caution">
    <text evidence="1">The sequence shown here is derived from an EMBL/GenBank/DDBJ whole genome shotgun (WGS) entry which is preliminary data.</text>
</comment>
<dbReference type="Proteomes" id="UP000239549">
    <property type="component" value="Unassembled WGS sequence"/>
</dbReference>
<organism evidence="1 2">
    <name type="scientific">Desulfocucumis palustris</name>
    <dbReference type="NCBI Taxonomy" id="1898651"/>
    <lineage>
        <taxon>Bacteria</taxon>
        <taxon>Bacillati</taxon>
        <taxon>Bacillota</taxon>
        <taxon>Clostridia</taxon>
        <taxon>Eubacteriales</taxon>
        <taxon>Desulfocucumaceae</taxon>
        <taxon>Desulfocucumis</taxon>
    </lineage>
</organism>
<protein>
    <submittedName>
        <fullName evidence="1">Type IV pilin PilA</fullName>
    </submittedName>
</protein>
<dbReference type="AlphaFoldDB" id="A0A2L2X948"/>
<reference evidence="2" key="1">
    <citation type="submission" date="2018-02" db="EMBL/GenBank/DDBJ databases">
        <title>Genome sequence of Desulfocucumis palustris strain NAW-5.</title>
        <authorList>
            <person name="Watanabe M."/>
            <person name="Kojima H."/>
            <person name="Fukui M."/>
        </authorList>
    </citation>
    <scope>NUCLEOTIDE SEQUENCE [LARGE SCALE GENOMIC DNA]</scope>
    <source>
        <strain evidence="2">NAW-5</strain>
    </source>
</reference>
<accession>A0A2L2X948</accession>
<evidence type="ECO:0000313" key="1">
    <source>
        <dbReference type="EMBL" id="GBF32767.1"/>
    </source>
</evidence>
<evidence type="ECO:0000313" key="2">
    <source>
        <dbReference type="Proteomes" id="UP000239549"/>
    </source>
</evidence>
<gene>
    <name evidence="1" type="ORF">DCCM_0963</name>
</gene>
<name>A0A2L2X948_9FIRM</name>
<proteinExistence type="predicted"/>